<evidence type="ECO:0000256" key="11">
    <source>
        <dbReference type="ARBA" id="ARBA00022840"/>
    </source>
</evidence>
<evidence type="ECO:0000259" key="15">
    <source>
        <dbReference type="Pfam" id="PF01326"/>
    </source>
</evidence>
<evidence type="ECO:0000256" key="3">
    <source>
        <dbReference type="ARBA" id="ARBA00004742"/>
    </source>
</evidence>
<dbReference type="Pfam" id="PF01326">
    <property type="entry name" value="PPDK_N"/>
    <property type="match status" value="1"/>
</dbReference>
<evidence type="ECO:0000313" key="18">
    <source>
        <dbReference type="Proteomes" id="UP000748308"/>
    </source>
</evidence>
<protein>
    <recommendedName>
        <fullName evidence="6">Phosphoenolpyruvate synthase</fullName>
        <ecNumber evidence="5">2.7.9.2</ecNumber>
    </recommendedName>
    <alternativeName>
        <fullName evidence="13">Pyruvate, water dikinase</fullName>
    </alternativeName>
</protein>
<dbReference type="Gene3D" id="3.30.1490.20">
    <property type="entry name" value="ATP-grasp fold, A domain"/>
    <property type="match status" value="1"/>
</dbReference>
<gene>
    <name evidence="17" type="ORF">FJY75_01250</name>
</gene>
<evidence type="ECO:0000256" key="13">
    <source>
        <dbReference type="ARBA" id="ARBA00033470"/>
    </source>
</evidence>
<dbReference type="GO" id="GO:0046872">
    <property type="term" value="F:metal ion binding"/>
    <property type="evidence" value="ECO:0007669"/>
    <property type="project" value="UniProtKB-KW"/>
</dbReference>
<keyword evidence="11" id="KW-0067">ATP-binding</keyword>
<keyword evidence="10" id="KW-0418">Kinase</keyword>
<comment type="function">
    <text evidence="2">Catalyzes the phosphorylation of pyruvate to phosphoenolpyruvate.</text>
</comment>
<evidence type="ECO:0000256" key="6">
    <source>
        <dbReference type="ARBA" id="ARBA00021623"/>
    </source>
</evidence>
<evidence type="ECO:0000256" key="14">
    <source>
        <dbReference type="ARBA" id="ARBA00047700"/>
    </source>
</evidence>
<accession>A0A938BKW9</accession>
<comment type="pathway">
    <text evidence="3">Carbohydrate biosynthesis; gluconeogenesis.</text>
</comment>
<dbReference type="Pfam" id="PF01909">
    <property type="entry name" value="NTP_transf_2"/>
    <property type="match status" value="1"/>
</dbReference>
<dbReference type="PANTHER" id="PTHR43030:SF1">
    <property type="entry name" value="PHOSPHOENOLPYRUVATE SYNTHASE"/>
    <property type="match status" value="1"/>
</dbReference>
<reference evidence="17" key="1">
    <citation type="submission" date="2019-03" db="EMBL/GenBank/DDBJ databases">
        <title>Lake Tanganyika Metagenome-Assembled Genomes (MAGs).</title>
        <authorList>
            <person name="Tran P."/>
        </authorList>
    </citation>
    <scope>NUCLEOTIDE SEQUENCE</scope>
    <source>
        <strain evidence="17">M_DeepCast_400m_m2_100</strain>
    </source>
</reference>
<dbReference type="EMBL" id="VGIY01000014">
    <property type="protein sequence ID" value="MBM3316454.1"/>
    <property type="molecule type" value="Genomic_DNA"/>
</dbReference>
<evidence type="ECO:0000256" key="5">
    <source>
        <dbReference type="ARBA" id="ARBA00011996"/>
    </source>
</evidence>
<dbReference type="Gene3D" id="3.30.470.20">
    <property type="entry name" value="ATP-grasp fold, B domain"/>
    <property type="match status" value="1"/>
</dbReference>
<evidence type="ECO:0000256" key="12">
    <source>
        <dbReference type="ARBA" id="ARBA00022842"/>
    </source>
</evidence>
<comment type="caution">
    <text evidence="17">The sequence shown here is derived from an EMBL/GenBank/DDBJ whole genome shotgun (WGS) entry which is preliminary data.</text>
</comment>
<organism evidence="17 18">
    <name type="scientific">Eiseniibacteriota bacterium</name>
    <dbReference type="NCBI Taxonomy" id="2212470"/>
    <lineage>
        <taxon>Bacteria</taxon>
        <taxon>Candidatus Eiseniibacteriota</taxon>
    </lineage>
</organism>
<dbReference type="PANTHER" id="PTHR43030">
    <property type="entry name" value="PHOSPHOENOLPYRUVATE SYNTHASE"/>
    <property type="match status" value="1"/>
</dbReference>
<feature type="domain" description="Pyruvate phosphate dikinase AMP/ATP-binding" evidence="15">
    <location>
        <begin position="346"/>
        <end position="729"/>
    </location>
</feature>
<keyword evidence="8" id="KW-0479">Metal-binding</keyword>
<dbReference type="InterPro" id="IPR013815">
    <property type="entry name" value="ATP_grasp_subdomain_1"/>
</dbReference>
<evidence type="ECO:0000256" key="7">
    <source>
        <dbReference type="ARBA" id="ARBA00022679"/>
    </source>
</evidence>
<feature type="domain" description="Polymerase nucleotidyl transferase" evidence="16">
    <location>
        <begin position="960"/>
        <end position="996"/>
    </location>
</feature>
<proteinExistence type="inferred from homology"/>
<evidence type="ECO:0000256" key="4">
    <source>
        <dbReference type="ARBA" id="ARBA00007837"/>
    </source>
</evidence>
<comment type="cofactor">
    <cofactor evidence="1">
        <name>Mg(2+)</name>
        <dbReference type="ChEBI" id="CHEBI:18420"/>
    </cofactor>
</comment>
<comment type="catalytic activity">
    <reaction evidence="14">
        <text>pyruvate + ATP + H2O = phosphoenolpyruvate + AMP + phosphate + 2 H(+)</text>
        <dbReference type="Rhea" id="RHEA:11364"/>
        <dbReference type="ChEBI" id="CHEBI:15361"/>
        <dbReference type="ChEBI" id="CHEBI:15377"/>
        <dbReference type="ChEBI" id="CHEBI:15378"/>
        <dbReference type="ChEBI" id="CHEBI:30616"/>
        <dbReference type="ChEBI" id="CHEBI:43474"/>
        <dbReference type="ChEBI" id="CHEBI:58702"/>
        <dbReference type="ChEBI" id="CHEBI:456215"/>
        <dbReference type="EC" id="2.7.9.2"/>
    </reaction>
</comment>
<evidence type="ECO:0000256" key="10">
    <source>
        <dbReference type="ARBA" id="ARBA00022777"/>
    </source>
</evidence>
<dbReference type="GO" id="GO:0005524">
    <property type="term" value="F:ATP binding"/>
    <property type="evidence" value="ECO:0007669"/>
    <property type="project" value="UniProtKB-KW"/>
</dbReference>
<evidence type="ECO:0000313" key="17">
    <source>
        <dbReference type="EMBL" id="MBM3316454.1"/>
    </source>
</evidence>
<dbReference type="SUPFAM" id="SSF56059">
    <property type="entry name" value="Glutathione synthetase ATP-binding domain-like"/>
    <property type="match status" value="1"/>
</dbReference>
<dbReference type="SUPFAM" id="SSF81301">
    <property type="entry name" value="Nucleotidyltransferase"/>
    <property type="match status" value="1"/>
</dbReference>
<dbReference type="Proteomes" id="UP000748308">
    <property type="component" value="Unassembled WGS sequence"/>
</dbReference>
<evidence type="ECO:0000256" key="8">
    <source>
        <dbReference type="ARBA" id="ARBA00022723"/>
    </source>
</evidence>
<evidence type="ECO:0000256" key="1">
    <source>
        <dbReference type="ARBA" id="ARBA00001946"/>
    </source>
</evidence>
<comment type="similarity">
    <text evidence="4">Belongs to the PEP-utilizing enzyme family.</text>
</comment>
<dbReference type="AlphaFoldDB" id="A0A938BKW9"/>
<dbReference type="InterPro" id="IPR002934">
    <property type="entry name" value="Polymerase_NTP_transf_dom"/>
</dbReference>
<dbReference type="GO" id="GO:0008986">
    <property type="term" value="F:pyruvate, water dikinase activity"/>
    <property type="evidence" value="ECO:0007669"/>
    <property type="project" value="UniProtKB-EC"/>
</dbReference>
<dbReference type="Gene3D" id="3.30.460.10">
    <property type="entry name" value="Beta Polymerase, domain 2"/>
    <property type="match status" value="1"/>
</dbReference>
<name>A0A938BKW9_UNCEI</name>
<sequence>MTARPTDAPEKLLASLQERAKELNCLYEVEAVLSRSDLDLDGIFGGVVRALPPGWQYPDICRAMIVFQGRAYGAEGFEPTPWCLSADIVVQDEVLGEVRVYYLEERPTEQRGPFLLDEVRLVGTVAARLGHYILFQRLRGMREELLAARAAEGEDEQEAWRVPIRLLRQSDKNLYLRIARKILNHLGRIGVAEAQALLPGSTLAGDAAPDGQTETNVPGRRINPNVAVLLSEQPFELAGRHLGGREILERVQRWMQDDKASDFMRALNSPRTSVPEIADALRRFHHGVADGSGFAPSTVKTLRVLLTQRLLTEQLDFVRVAKDYVETTDFESLVDRMIVPVESHGKLGGKSAGLILAEKILQRGAQPDRPVGRVKVPRTWFIASDALGDFVVHNDLQDVIEQKFKESDQIRQEYSNVIQLFKNSTFPPSIHAALASALDDFGERPLIIRSSSLLEDRLGTAFSGKYKSLFLANQGTKQERLDALLDAIAEVYASTFGPDPIEYRRERGLLEFNEEMGILIQEVVGTRIGDYFLPAFAGVAFSNNEFRWSPRIKREDGLIRLVPGLGTRAVDRVADDYPVLVVPGQPALRANVAIDEIVRYSPRKLDAINLKTRTIETVPIADFIRRWGREYPGFERVFSVLKDDMLKKPVGVLVDPERDELVVTFEGLVMGTPFLTQLGHIMDLLKARLETPVDIEFAHDGTDFYLLQCRPQSYAGEAAPAPIPKEVPREDIIFSASRHVSNGWIPDITHIVYVDPEKYGLLGSRADLLAVGRAVGRLNRLLPKRQFILMGPGRWGSRGDIKLGVSVTYADISSTAMLLEIARKQGGYLPDLSFGTHFFQDLVESRIRYLPLYPDDEGIHFNERFLLRAHNLLSEMLPEFAHLAETVRVIDVPAAADGRVLRVLMNADLNEALAILTAPGDRPASEPTLAAGDSAISPAAYWRWRMKMAERIAEETDPWRYGVVAMYVFGSTKNAMAGPGSDIDLLVHFRGDERQRECLLTWLDGWSLCLAEINYLRTGYRSDGLLDVHLVTDEDIAARTSYAVKIGAVTDPARELPLGAAASGAGEGRRHQ</sequence>
<keyword evidence="9" id="KW-0547">Nucleotide-binding</keyword>
<keyword evidence="7" id="KW-0808">Transferase</keyword>
<dbReference type="InterPro" id="IPR006319">
    <property type="entry name" value="PEP_synth"/>
</dbReference>
<dbReference type="InterPro" id="IPR002192">
    <property type="entry name" value="PPDK_AMP/ATP-bd"/>
</dbReference>
<dbReference type="EC" id="2.7.9.2" evidence="5"/>
<evidence type="ECO:0000259" key="16">
    <source>
        <dbReference type="Pfam" id="PF01909"/>
    </source>
</evidence>
<dbReference type="GO" id="GO:0016779">
    <property type="term" value="F:nucleotidyltransferase activity"/>
    <property type="evidence" value="ECO:0007669"/>
    <property type="project" value="InterPro"/>
</dbReference>
<evidence type="ECO:0000256" key="9">
    <source>
        <dbReference type="ARBA" id="ARBA00022741"/>
    </source>
</evidence>
<dbReference type="InterPro" id="IPR043519">
    <property type="entry name" value="NT_sf"/>
</dbReference>
<keyword evidence="12" id="KW-0460">Magnesium</keyword>
<evidence type="ECO:0000256" key="2">
    <source>
        <dbReference type="ARBA" id="ARBA00002988"/>
    </source>
</evidence>